<protein>
    <recommendedName>
        <fullName evidence="5">Trk system potassium uptake protein TrkA</fullName>
    </recommendedName>
</protein>
<dbReference type="Gene3D" id="3.40.50.720">
    <property type="entry name" value="NAD(P)-binding Rossmann-like Domain"/>
    <property type="match status" value="1"/>
</dbReference>
<feature type="domain" description="RCK C-terminal" evidence="2">
    <location>
        <begin position="140"/>
        <end position="220"/>
    </location>
</feature>
<organism evidence="3 4">
    <name type="scientific">Ardenticatena maritima</name>
    <dbReference type="NCBI Taxonomy" id="872965"/>
    <lineage>
        <taxon>Bacteria</taxon>
        <taxon>Bacillati</taxon>
        <taxon>Chloroflexota</taxon>
        <taxon>Ardenticatenia</taxon>
        <taxon>Ardenticatenales</taxon>
        <taxon>Ardenticatenaceae</taxon>
        <taxon>Ardenticatena</taxon>
    </lineage>
</organism>
<evidence type="ECO:0008006" key="5">
    <source>
        <dbReference type="Google" id="ProtNLM"/>
    </source>
</evidence>
<name>A0A0P6YH56_9CHLR</name>
<dbReference type="PANTHER" id="PTHR43833:SF7">
    <property type="entry name" value="KTR SYSTEM POTASSIUM UPTAKE PROTEIN C"/>
    <property type="match status" value="1"/>
</dbReference>
<dbReference type="InterPro" id="IPR006037">
    <property type="entry name" value="RCK_C"/>
</dbReference>
<feature type="domain" description="RCK N-terminal" evidence="1">
    <location>
        <begin position="7"/>
        <end position="124"/>
    </location>
</feature>
<dbReference type="SUPFAM" id="SSF116726">
    <property type="entry name" value="TrkA C-terminal domain-like"/>
    <property type="match status" value="1"/>
</dbReference>
<dbReference type="GO" id="GO:0006813">
    <property type="term" value="P:potassium ion transport"/>
    <property type="evidence" value="ECO:0007669"/>
    <property type="project" value="InterPro"/>
</dbReference>
<dbReference type="PROSITE" id="PS51201">
    <property type="entry name" value="RCK_N"/>
    <property type="match status" value="1"/>
</dbReference>
<dbReference type="InterPro" id="IPR003148">
    <property type="entry name" value="RCK_N"/>
</dbReference>
<dbReference type="Gene3D" id="3.30.70.1450">
    <property type="entry name" value="Regulator of K+ conductance, C-terminal domain"/>
    <property type="match status" value="1"/>
</dbReference>
<dbReference type="Pfam" id="PF02080">
    <property type="entry name" value="TrkA_C"/>
    <property type="match status" value="1"/>
</dbReference>
<sequence>MRGRQHKREFIVIGLGRFGTSVARTLVEQGHDVLAADVDYKRVQALASELPHVVQLDATNLDALREIGADSFDTGIVCISTDFEANLLATVLLRKLGVRRVIVKARTRTQCEILSRIGADEVILPEHEAGVRLARRLSAADFVDYLEVSPEISIIEMVAPSHLHGKTLVEADLRRKYGLTVIAIRRGEQLQVNPPADAVIEEGNELLVVGRLEDAERLSD</sequence>
<proteinExistence type="predicted"/>
<gene>
    <name evidence="3" type="ORF">SE16_01130</name>
</gene>
<evidence type="ECO:0000313" key="3">
    <source>
        <dbReference type="EMBL" id="KPL89747.1"/>
    </source>
</evidence>
<dbReference type="InterPro" id="IPR036291">
    <property type="entry name" value="NAD(P)-bd_dom_sf"/>
</dbReference>
<dbReference type="PROSITE" id="PS51202">
    <property type="entry name" value="RCK_C"/>
    <property type="match status" value="1"/>
</dbReference>
<reference evidence="3 4" key="1">
    <citation type="submission" date="2015-07" db="EMBL/GenBank/DDBJ databases">
        <title>Whole genome sequence of Ardenticatena maritima DSM 23922.</title>
        <authorList>
            <person name="Hemp J."/>
            <person name="Ward L.M."/>
            <person name="Pace L.A."/>
            <person name="Fischer W.W."/>
        </authorList>
    </citation>
    <scope>NUCLEOTIDE SEQUENCE [LARGE SCALE GENOMIC DNA]</scope>
    <source>
        <strain evidence="3 4">110S</strain>
    </source>
</reference>
<comment type="caution">
    <text evidence="3">The sequence shown here is derived from an EMBL/GenBank/DDBJ whole genome shotgun (WGS) entry which is preliminary data.</text>
</comment>
<dbReference type="Proteomes" id="UP000050502">
    <property type="component" value="Unassembled WGS sequence"/>
</dbReference>
<accession>A0A0P6YH56</accession>
<dbReference type="PATRIC" id="fig|872965.6.peg.169"/>
<evidence type="ECO:0000313" key="4">
    <source>
        <dbReference type="Proteomes" id="UP000050502"/>
    </source>
</evidence>
<dbReference type="InterPro" id="IPR050721">
    <property type="entry name" value="Trk_Ktr_HKT_K-transport"/>
</dbReference>
<evidence type="ECO:0000259" key="1">
    <source>
        <dbReference type="PROSITE" id="PS51201"/>
    </source>
</evidence>
<evidence type="ECO:0000259" key="2">
    <source>
        <dbReference type="PROSITE" id="PS51202"/>
    </source>
</evidence>
<dbReference type="Pfam" id="PF02254">
    <property type="entry name" value="TrkA_N"/>
    <property type="match status" value="1"/>
</dbReference>
<dbReference type="EMBL" id="LGKN01000003">
    <property type="protein sequence ID" value="KPL89747.1"/>
    <property type="molecule type" value="Genomic_DNA"/>
</dbReference>
<dbReference type="PANTHER" id="PTHR43833">
    <property type="entry name" value="POTASSIUM CHANNEL PROTEIN 2-RELATED-RELATED"/>
    <property type="match status" value="1"/>
</dbReference>
<dbReference type="GO" id="GO:0008324">
    <property type="term" value="F:monoatomic cation transmembrane transporter activity"/>
    <property type="evidence" value="ECO:0007669"/>
    <property type="project" value="InterPro"/>
</dbReference>
<dbReference type="AlphaFoldDB" id="A0A0P6YH56"/>
<dbReference type="InterPro" id="IPR036721">
    <property type="entry name" value="RCK_C_sf"/>
</dbReference>
<dbReference type="SUPFAM" id="SSF51735">
    <property type="entry name" value="NAD(P)-binding Rossmann-fold domains"/>
    <property type="match status" value="1"/>
</dbReference>